<keyword evidence="5" id="KW-1185">Reference proteome</keyword>
<keyword evidence="2" id="KW-0812">Transmembrane</keyword>
<evidence type="ECO:0000313" key="5">
    <source>
        <dbReference type="Proteomes" id="UP001596303"/>
    </source>
</evidence>
<feature type="transmembrane region" description="Helical" evidence="2">
    <location>
        <begin position="6"/>
        <end position="23"/>
    </location>
</feature>
<evidence type="ECO:0000256" key="1">
    <source>
        <dbReference type="SAM" id="MobiDB-lite"/>
    </source>
</evidence>
<dbReference type="Pfam" id="PF20072">
    <property type="entry name" value="DUF6468"/>
    <property type="match status" value="1"/>
</dbReference>
<feature type="region of interest" description="Disordered" evidence="1">
    <location>
        <begin position="68"/>
        <end position="93"/>
    </location>
</feature>
<keyword evidence="2" id="KW-1133">Transmembrane helix</keyword>
<gene>
    <name evidence="4" type="ORF">ACFQDM_01760</name>
</gene>
<evidence type="ECO:0000313" key="4">
    <source>
        <dbReference type="EMBL" id="MFC6196783.1"/>
    </source>
</evidence>
<sequence>MGYGMIIEGVLAVLLLLTVIYCWRLDQRLNALRKGNDGMIAAAKELAETIHQAEIAIQGLRQSATDTGRELQSRIDEARSVSNNLPRGGRRGY</sequence>
<protein>
    <submittedName>
        <fullName evidence="4">DUF6468 domain-containing protein</fullName>
    </submittedName>
</protein>
<feature type="compositionally biased region" description="Basic and acidic residues" evidence="1">
    <location>
        <begin position="68"/>
        <end position="79"/>
    </location>
</feature>
<comment type="caution">
    <text evidence="4">The sequence shown here is derived from an EMBL/GenBank/DDBJ whole genome shotgun (WGS) entry which is preliminary data.</text>
</comment>
<reference evidence="5" key="1">
    <citation type="journal article" date="2019" name="Int. J. Syst. Evol. Microbiol.">
        <title>The Global Catalogue of Microorganisms (GCM) 10K type strain sequencing project: providing services to taxonomists for standard genome sequencing and annotation.</title>
        <authorList>
            <consortium name="The Broad Institute Genomics Platform"/>
            <consortium name="The Broad Institute Genome Sequencing Center for Infectious Disease"/>
            <person name="Wu L."/>
            <person name="Ma J."/>
        </authorList>
    </citation>
    <scope>NUCLEOTIDE SEQUENCE [LARGE SCALE GENOMIC DNA]</scope>
    <source>
        <strain evidence="5">CGMCC-1.15741</strain>
    </source>
</reference>
<feature type="domain" description="DUF6468" evidence="3">
    <location>
        <begin position="32"/>
        <end position="86"/>
    </location>
</feature>
<dbReference type="Proteomes" id="UP001596303">
    <property type="component" value="Unassembled WGS sequence"/>
</dbReference>
<dbReference type="EMBL" id="JBHSSW010000003">
    <property type="protein sequence ID" value="MFC6196783.1"/>
    <property type="molecule type" value="Genomic_DNA"/>
</dbReference>
<dbReference type="InterPro" id="IPR045531">
    <property type="entry name" value="DUF6468"/>
</dbReference>
<organism evidence="4 5">
    <name type="scientific">Ponticaulis profundi</name>
    <dbReference type="NCBI Taxonomy" id="2665222"/>
    <lineage>
        <taxon>Bacteria</taxon>
        <taxon>Pseudomonadati</taxon>
        <taxon>Pseudomonadota</taxon>
        <taxon>Alphaproteobacteria</taxon>
        <taxon>Hyphomonadales</taxon>
        <taxon>Hyphomonadaceae</taxon>
        <taxon>Ponticaulis</taxon>
    </lineage>
</organism>
<proteinExistence type="predicted"/>
<keyword evidence="2" id="KW-0472">Membrane</keyword>
<evidence type="ECO:0000256" key="2">
    <source>
        <dbReference type="SAM" id="Phobius"/>
    </source>
</evidence>
<evidence type="ECO:0000259" key="3">
    <source>
        <dbReference type="Pfam" id="PF20072"/>
    </source>
</evidence>
<accession>A0ABW1S5J0</accession>
<dbReference type="RefSeq" id="WP_377374659.1">
    <property type="nucleotide sequence ID" value="NZ_JBHSSW010000003.1"/>
</dbReference>
<name>A0ABW1S5J0_9PROT</name>